<evidence type="ECO:0000313" key="1">
    <source>
        <dbReference type="EMBL" id="KAI0067141.1"/>
    </source>
</evidence>
<reference evidence="1" key="1">
    <citation type="submission" date="2021-03" db="EMBL/GenBank/DDBJ databases">
        <authorList>
            <consortium name="DOE Joint Genome Institute"/>
            <person name="Ahrendt S."/>
            <person name="Looney B.P."/>
            <person name="Miyauchi S."/>
            <person name="Morin E."/>
            <person name="Drula E."/>
            <person name="Courty P.E."/>
            <person name="Chicoki N."/>
            <person name="Fauchery L."/>
            <person name="Kohler A."/>
            <person name="Kuo A."/>
            <person name="Labutti K."/>
            <person name="Pangilinan J."/>
            <person name="Lipzen A."/>
            <person name="Riley R."/>
            <person name="Andreopoulos W."/>
            <person name="He G."/>
            <person name="Johnson J."/>
            <person name="Barry K.W."/>
            <person name="Grigoriev I.V."/>
            <person name="Nagy L."/>
            <person name="Hibbett D."/>
            <person name="Henrissat B."/>
            <person name="Matheny P.B."/>
            <person name="Labbe J."/>
            <person name="Martin F."/>
        </authorList>
    </citation>
    <scope>NUCLEOTIDE SEQUENCE</scope>
    <source>
        <strain evidence="1">HHB10654</strain>
    </source>
</reference>
<keyword evidence="2" id="KW-1185">Reference proteome</keyword>
<sequence length="260" mass="29323">MDELAARIGQLQVGIGDTRVVRFEDVFVLKRLIERLLLTEDRAAAVISISQLSRSLRPESWIDDRGTLDTEEAEIVRILWFDRRPFVGMQSLHFEDGHRAIRMRIVGLVQSASLEPFSFEEAQSVWDRLSCTHVKPAMTVLPLFHEHSASRVLGLLHYGIPIRYHEDVREPLCSYVWHRDDGIPAPACWDGSGMDDPCLSQRELGAGDFGPGDLVLQEVYISRPIEYAGRGNGISGLPILELRTVWMLARSGTVSRLMST</sequence>
<name>A0ACB8TFB3_9AGAM</name>
<dbReference type="EMBL" id="MU277191">
    <property type="protein sequence ID" value="KAI0067141.1"/>
    <property type="molecule type" value="Genomic_DNA"/>
</dbReference>
<comment type="caution">
    <text evidence="1">The sequence shown here is derived from an EMBL/GenBank/DDBJ whole genome shotgun (WGS) entry which is preliminary data.</text>
</comment>
<accession>A0ACB8TFB3</accession>
<gene>
    <name evidence="1" type="ORF">BV25DRAFT_1835448</name>
</gene>
<protein>
    <submittedName>
        <fullName evidence="1">Uncharacterized protein</fullName>
    </submittedName>
</protein>
<organism evidence="1 2">
    <name type="scientific">Artomyces pyxidatus</name>
    <dbReference type="NCBI Taxonomy" id="48021"/>
    <lineage>
        <taxon>Eukaryota</taxon>
        <taxon>Fungi</taxon>
        <taxon>Dikarya</taxon>
        <taxon>Basidiomycota</taxon>
        <taxon>Agaricomycotina</taxon>
        <taxon>Agaricomycetes</taxon>
        <taxon>Russulales</taxon>
        <taxon>Auriscalpiaceae</taxon>
        <taxon>Artomyces</taxon>
    </lineage>
</organism>
<proteinExistence type="predicted"/>
<reference evidence="1" key="2">
    <citation type="journal article" date="2022" name="New Phytol.">
        <title>Evolutionary transition to the ectomycorrhizal habit in the genomes of a hyperdiverse lineage of mushroom-forming fungi.</title>
        <authorList>
            <person name="Looney B."/>
            <person name="Miyauchi S."/>
            <person name="Morin E."/>
            <person name="Drula E."/>
            <person name="Courty P.E."/>
            <person name="Kohler A."/>
            <person name="Kuo A."/>
            <person name="LaButti K."/>
            <person name="Pangilinan J."/>
            <person name="Lipzen A."/>
            <person name="Riley R."/>
            <person name="Andreopoulos W."/>
            <person name="He G."/>
            <person name="Johnson J."/>
            <person name="Nolan M."/>
            <person name="Tritt A."/>
            <person name="Barry K.W."/>
            <person name="Grigoriev I.V."/>
            <person name="Nagy L.G."/>
            <person name="Hibbett D."/>
            <person name="Henrissat B."/>
            <person name="Matheny P.B."/>
            <person name="Labbe J."/>
            <person name="Martin F.M."/>
        </authorList>
    </citation>
    <scope>NUCLEOTIDE SEQUENCE</scope>
    <source>
        <strain evidence="1">HHB10654</strain>
    </source>
</reference>
<evidence type="ECO:0000313" key="2">
    <source>
        <dbReference type="Proteomes" id="UP000814140"/>
    </source>
</evidence>
<dbReference type="Proteomes" id="UP000814140">
    <property type="component" value="Unassembled WGS sequence"/>
</dbReference>